<evidence type="ECO:0000256" key="1">
    <source>
        <dbReference type="SAM" id="SignalP"/>
    </source>
</evidence>
<feature type="chain" id="PRO_5045694435" evidence="1">
    <location>
        <begin position="19"/>
        <end position="319"/>
    </location>
</feature>
<sequence length="319" mass="35867">MKQKILLLLILTGTVFTACDHDSVAIEESTQTLETNQIVSQLKNDEPTKPAQNYTGPSSLKIKNWTSLSDRQKKVVKQVIKKINLAQTSRDRGTLYRVKIDTDGTLYQSDEWEYRDHTASVLANAFAFFVGGIPVWATGNDETEGSLFLRDVIDSPRQIEINVLTSGITQTRAEGNTITVNWNINDNRYINIDRNREGEASQRVSPTDVTLFHELIHALHIADRRDAQGYISHEVNRRINAANRTNYFLGNENIPREEYNTVGFGNTDPSAFTENNYRAWTGRPARVSYTNQNPHAPCGGACSDPLFCGSCSNNHDELK</sequence>
<keyword evidence="1" id="KW-0732">Signal</keyword>
<evidence type="ECO:0000313" key="3">
    <source>
        <dbReference type="Proteomes" id="UP001597459"/>
    </source>
</evidence>
<dbReference type="PROSITE" id="PS51257">
    <property type="entry name" value="PROKAR_LIPOPROTEIN"/>
    <property type="match status" value="1"/>
</dbReference>
<gene>
    <name evidence="2" type="ORF">ACFSTE_03000</name>
</gene>
<reference evidence="3" key="1">
    <citation type="journal article" date="2019" name="Int. J. Syst. Evol. Microbiol.">
        <title>The Global Catalogue of Microorganisms (GCM) 10K type strain sequencing project: providing services to taxonomists for standard genome sequencing and annotation.</title>
        <authorList>
            <consortium name="The Broad Institute Genomics Platform"/>
            <consortium name="The Broad Institute Genome Sequencing Center for Infectious Disease"/>
            <person name="Wu L."/>
            <person name="Ma J."/>
        </authorList>
    </citation>
    <scope>NUCLEOTIDE SEQUENCE [LARGE SCALE GENOMIC DNA]</scope>
    <source>
        <strain evidence="3">KCTC 42423</strain>
    </source>
</reference>
<name>A0ABW5N450_9FLAO</name>
<dbReference type="RefSeq" id="WP_378256323.1">
    <property type="nucleotide sequence ID" value="NZ_JBHSJV010000001.1"/>
</dbReference>
<protein>
    <submittedName>
        <fullName evidence="2">M91 family zinc metallopeptidase</fullName>
    </submittedName>
</protein>
<dbReference type="Proteomes" id="UP001597459">
    <property type="component" value="Unassembled WGS sequence"/>
</dbReference>
<comment type="caution">
    <text evidence="2">The sequence shown here is derived from an EMBL/GenBank/DDBJ whole genome shotgun (WGS) entry which is preliminary data.</text>
</comment>
<feature type="signal peptide" evidence="1">
    <location>
        <begin position="1"/>
        <end position="18"/>
    </location>
</feature>
<dbReference type="InterPro" id="IPR028208">
    <property type="entry name" value="Effector_pro_NleD-like"/>
</dbReference>
<accession>A0ABW5N450</accession>
<organism evidence="2 3">
    <name type="scientific">Aquimarina hainanensis</name>
    <dbReference type="NCBI Taxonomy" id="1578017"/>
    <lineage>
        <taxon>Bacteria</taxon>
        <taxon>Pseudomonadati</taxon>
        <taxon>Bacteroidota</taxon>
        <taxon>Flavobacteriia</taxon>
        <taxon>Flavobacteriales</taxon>
        <taxon>Flavobacteriaceae</taxon>
        <taxon>Aquimarina</taxon>
    </lineage>
</organism>
<proteinExistence type="predicted"/>
<dbReference type="EMBL" id="JBHULX010000002">
    <property type="protein sequence ID" value="MFD2589782.1"/>
    <property type="molecule type" value="Genomic_DNA"/>
</dbReference>
<dbReference type="Pfam" id="PF14891">
    <property type="entry name" value="Peptidase_M91"/>
    <property type="match status" value="1"/>
</dbReference>
<evidence type="ECO:0000313" key="2">
    <source>
        <dbReference type="EMBL" id="MFD2589782.1"/>
    </source>
</evidence>
<keyword evidence="3" id="KW-1185">Reference proteome</keyword>